<dbReference type="SUPFAM" id="SSF56731">
    <property type="entry name" value="DNA primase core"/>
    <property type="match status" value="1"/>
</dbReference>
<keyword evidence="1" id="KW-0547">Nucleotide-binding</keyword>
<dbReference type="EMBL" id="PYUC01000008">
    <property type="protein sequence ID" value="PTB19570.1"/>
    <property type="molecule type" value="Genomic_DNA"/>
</dbReference>
<evidence type="ECO:0000313" key="1">
    <source>
        <dbReference type="EMBL" id="PTB19570.1"/>
    </source>
</evidence>
<reference evidence="1 2" key="1">
    <citation type="submission" date="2018-03" db="EMBL/GenBank/DDBJ databases">
        <title>Whole genome analyses suggest that Burkholderia sensu lato contains two further novel genera in the rhizoxinica-symbiotica group Mycetohabitans gen. nov., and Trinickia gen. nov.: implications for the evolution of diazotrophy and nodulation in the Burkholderiaceae.</title>
        <authorList>
            <person name="Estrada De Los Santos P."/>
            <person name="Palmer M."/>
            <person name="Chavez-Ramirez B."/>
            <person name="Steenkamp E.T."/>
            <person name="Hirsch A.M."/>
            <person name="Manyaka P."/>
            <person name="Maluk M."/>
            <person name="Lafos M."/>
            <person name="Crook M."/>
            <person name="Gross E."/>
            <person name="Simon M.F."/>
            <person name="Bueno Dos Reis Junior F."/>
            <person name="Poole P.S."/>
            <person name="Venter S.N."/>
            <person name="James E.K."/>
        </authorList>
    </citation>
    <scope>NUCLEOTIDE SEQUENCE [LARGE SCALE GENOMIC DNA]</scope>
    <source>
        <strain evidence="1 2">JPY-366</strain>
    </source>
</reference>
<dbReference type="RefSeq" id="WP_107152080.1">
    <property type="nucleotide sequence ID" value="NZ_PYUC01000008.1"/>
</dbReference>
<dbReference type="Pfam" id="PF13155">
    <property type="entry name" value="Toprim_2"/>
    <property type="match status" value="1"/>
</dbReference>
<protein>
    <submittedName>
        <fullName evidence="1">Bifunctional DNA primase/helicase</fullName>
    </submittedName>
</protein>
<keyword evidence="1" id="KW-0067">ATP-binding</keyword>
<evidence type="ECO:0000313" key="2">
    <source>
        <dbReference type="Proteomes" id="UP000240638"/>
    </source>
</evidence>
<dbReference type="AlphaFoldDB" id="A0A2T3XSR4"/>
<keyword evidence="1" id="KW-0378">Hydrolase</keyword>
<dbReference type="GO" id="GO:0004386">
    <property type="term" value="F:helicase activity"/>
    <property type="evidence" value="ECO:0007669"/>
    <property type="project" value="UniProtKB-KW"/>
</dbReference>
<gene>
    <name evidence="1" type="ORF">C9I57_17985</name>
</gene>
<dbReference type="InterPro" id="IPR034154">
    <property type="entry name" value="TOPRIM_DnaG/twinkle"/>
</dbReference>
<proteinExistence type="predicted"/>
<sequence length="885" mass="99688">MSPDLHDDITRRLTADFDFKENENGRWLQQGRCPECGKRELFASASDPWVIRCGRENKCGYSQHVKALYQDLFERWSERYVSSTTSPNAAADAYMRFARGFDLARVSGWYSQEQYYDAAIKAGSATVRFAIGSTWWERLIDEPGRFGKKKANFKYGGSYAGNWWKPPTLDISSAEELWLVEGIFDAISFDHHGIAAVALLSCNNYPEEALANMRASASARGLPCPRLVWALDGDRAGRGYTKKWVHRAREAGFECEAAVIPQRKAKIDWNDLHQRGELTADNLAEYRYHGALMIAATAFEKAVLIYERRGLREFPFDFDSRLYWFKLDMERFDRARDAADQQPGLSEEGKRGYALNESGTVCEIANCLPTALYYQANALTDESWYYFRIEFPNGARAVKNTFTGGQVASSSDFKKRLLAVAPGAFYTGNGAQLDRYLKSQMAGIRSVQTVDFVGYSKEHGAWIFNDLAVKGGQCYELNEEDFFDIGKLSIKTLNQSVHLTISRELNGQCSDWLERLWHCFAEKGIIALAFWFGSLFAEQIRAEQKSFPFLEIVGEAGAGKSTLVEFLWKLLGRRDYEGFDPSKSSLAARARNFAQVSAMPVVLIEADRSEDTAKARTFDWDELKTAYNGRSVRAVGVKNGGNETREPPFRGAIVISQNAQVSASDAVLQRIVHLHFDRGGQTQATKRSAEALERIPVDAVSAFLLASILRETQVLNIVKEATPRYEVELLSRPDIGSTRIAKNHAQLMALVDALACVVPLGEERAESVRSALAKFAAQRQRAINADHPIVQEFWDMFEYLDGDSGEPRLNHSADEKLIAVNLNHFATVAADRRQTVPPLTDLKRHLRTSRTRRFLEVKTVRSALRGRDPHNTALPATVKCWVFER</sequence>
<dbReference type="Gene3D" id="3.40.1360.10">
    <property type="match status" value="1"/>
</dbReference>
<keyword evidence="1" id="KW-0347">Helicase</keyword>
<accession>A0A2T3XSR4</accession>
<dbReference type="CDD" id="cd01029">
    <property type="entry name" value="TOPRIM_primases"/>
    <property type="match status" value="1"/>
</dbReference>
<organism evidence="1 2">
    <name type="scientific">Trinickia symbiotica</name>
    <dbReference type="NCBI Taxonomy" id="863227"/>
    <lineage>
        <taxon>Bacteria</taxon>
        <taxon>Pseudomonadati</taxon>
        <taxon>Pseudomonadota</taxon>
        <taxon>Betaproteobacteria</taxon>
        <taxon>Burkholderiales</taxon>
        <taxon>Burkholderiaceae</taxon>
        <taxon>Trinickia</taxon>
    </lineage>
</organism>
<name>A0A2T3XSR4_9BURK</name>
<comment type="caution">
    <text evidence="1">The sequence shown here is derived from an EMBL/GenBank/DDBJ whole genome shotgun (WGS) entry which is preliminary data.</text>
</comment>
<dbReference type="Proteomes" id="UP000240638">
    <property type="component" value="Unassembled WGS sequence"/>
</dbReference>